<evidence type="ECO:0000313" key="2">
    <source>
        <dbReference type="EMBL" id="EPQ55511.1"/>
    </source>
</evidence>
<keyword evidence="3" id="KW-1185">Reference proteome</keyword>
<sequence length="159" mass="17112">MDNSYLIGIPPYMMDPLNECSPTASFDLPQLFSALPRGESITHDLPSFMDYGYVGDNGEGQATAPGRGVENHESSKTGHSKGIATAPQQVQWPQSSAPTRGTKRSLQTMWKEDEDIDLVYPSQDVAEAAVSLVQMCTASAAASATLRPGEKMSLSFILN</sequence>
<organism evidence="2 3">
    <name type="scientific">Gloeophyllum trabeum (strain ATCC 11539 / FP-39264 / Madison 617)</name>
    <name type="common">Brown rot fungus</name>
    <dbReference type="NCBI Taxonomy" id="670483"/>
    <lineage>
        <taxon>Eukaryota</taxon>
        <taxon>Fungi</taxon>
        <taxon>Dikarya</taxon>
        <taxon>Basidiomycota</taxon>
        <taxon>Agaricomycotina</taxon>
        <taxon>Agaricomycetes</taxon>
        <taxon>Gloeophyllales</taxon>
        <taxon>Gloeophyllaceae</taxon>
        <taxon>Gloeophyllum</taxon>
    </lineage>
</organism>
<reference evidence="2 3" key="1">
    <citation type="journal article" date="2012" name="Science">
        <title>The Paleozoic origin of enzymatic lignin decomposition reconstructed from 31 fungal genomes.</title>
        <authorList>
            <person name="Floudas D."/>
            <person name="Binder M."/>
            <person name="Riley R."/>
            <person name="Barry K."/>
            <person name="Blanchette R.A."/>
            <person name="Henrissat B."/>
            <person name="Martinez A.T."/>
            <person name="Otillar R."/>
            <person name="Spatafora J.W."/>
            <person name="Yadav J.S."/>
            <person name="Aerts A."/>
            <person name="Benoit I."/>
            <person name="Boyd A."/>
            <person name="Carlson A."/>
            <person name="Copeland A."/>
            <person name="Coutinho P.M."/>
            <person name="de Vries R.P."/>
            <person name="Ferreira P."/>
            <person name="Findley K."/>
            <person name="Foster B."/>
            <person name="Gaskell J."/>
            <person name="Glotzer D."/>
            <person name="Gorecki P."/>
            <person name="Heitman J."/>
            <person name="Hesse C."/>
            <person name="Hori C."/>
            <person name="Igarashi K."/>
            <person name="Jurgens J.A."/>
            <person name="Kallen N."/>
            <person name="Kersten P."/>
            <person name="Kohler A."/>
            <person name="Kuees U."/>
            <person name="Kumar T.K.A."/>
            <person name="Kuo A."/>
            <person name="LaButti K."/>
            <person name="Larrondo L.F."/>
            <person name="Lindquist E."/>
            <person name="Ling A."/>
            <person name="Lombard V."/>
            <person name="Lucas S."/>
            <person name="Lundell T."/>
            <person name="Martin R."/>
            <person name="McLaughlin D.J."/>
            <person name="Morgenstern I."/>
            <person name="Morin E."/>
            <person name="Murat C."/>
            <person name="Nagy L.G."/>
            <person name="Nolan M."/>
            <person name="Ohm R.A."/>
            <person name="Patyshakuliyeva A."/>
            <person name="Rokas A."/>
            <person name="Ruiz-Duenas F.J."/>
            <person name="Sabat G."/>
            <person name="Salamov A."/>
            <person name="Samejima M."/>
            <person name="Schmutz J."/>
            <person name="Slot J.C."/>
            <person name="St John F."/>
            <person name="Stenlid J."/>
            <person name="Sun H."/>
            <person name="Sun S."/>
            <person name="Syed K."/>
            <person name="Tsang A."/>
            <person name="Wiebenga A."/>
            <person name="Young D."/>
            <person name="Pisabarro A."/>
            <person name="Eastwood D.C."/>
            <person name="Martin F."/>
            <person name="Cullen D."/>
            <person name="Grigoriev I.V."/>
            <person name="Hibbett D.S."/>
        </authorList>
    </citation>
    <scope>NUCLEOTIDE SEQUENCE [LARGE SCALE GENOMIC DNA]</scope>
    <source>
        <strain evidence="2 3">ATCC 11539</strain>
    </source>
</reference>
<dbReference type="HOGENOM" id="CLU_1660945_0_0_1"/>
<dbReference type="RefSeq" id="XP_007865598.1">
    <property type="nucleotide sequence ID" value="XM_007867407.1"/>
</dbReference>
<feature type="compositionally biased region" description="Polar residues" evidence="1">
    <location>
        <begin position="86"/>
        <end position="102"/>
    </location>
</feature>
<dbReference type="AlphaFoldDB" id="S7Q651"/>
<dbReference type="EMBL" id="KB469301">
    <property type="protein sequence ID" value="EPQ55511.1"/>
    <property type="molecule type" value="Genomic_DNA"/>
</dbReference>
<accession>S7Q651</accession>
<proteinExistence type="predicted"/>
<protein>
    <submittedName>
        <fullName evidence="2">Uncharacterized protein</fullName>
    </submittedName>
</protein>
<dbReference type="Proteomes" id="UP000030669">
    <property type="component" value="Unassembled WGS sequence"/>
</dbReference>
<gene>
    <name evidence="2" type="ORF">GLOTRDRAFT_128742</name>
</gene>
<evidence type="ECO:0000313" key="3">
    <source>
        <dbReference type="Proteomes" id="UP000030669"/>
    </source>
</evidence>
<name>S7Q651_GLOTA</name>
<dbReference type="KEGG" id="gtr:GLOTRDRAFT_128742"/>
<dbReference type="GeneID" id="19301781"/>
<feature type="region of interest" description="Disordered" evidence="1">
    <location>
        <begin position="59"/>
        <end position="102"/>
    </location>
</feature>
<evidence type="ECO:0000256" key="1">
    <source>
        <dbReference type="SAM" id="MobiDB-lite"/>
    </source>
</evidence>